<name>A0A918WTU0_9ACTN</name>
<accession>A0A918WTU0</accession>
<organism evidence="1 2">
    <name type="scientific">Streptomyces finlayi</name>
    <dbReference type="NCBI Taxonomy" id="67296"/>
    <lineage>
        <taxon>Bacteria</taxon>
        <taxon>Bacillati</taxon>
        <taxon>Actinomycetota</taxon>
        <taxon>Actinomycetes</taxon>
        <taxon>Kitasatosporales</taxon>
        <taxon>Streptomycetaceae</taxon>
        <taxon>Streptomyces</taxon>
    </lineage>
</organism>
<reference evidence="1" key="2">
    <citation type="submission" date="2020-09" db="EMBL/GenBank/DDBJ databases">
        <authorList>
            <person name="Sun Q."/>
            <person name="Ohkuma M."/>
        </authorList>
    </citation>
    <scope>NUCLEOTIDE SEQUENCE</scope>
    <source>
        <strain evidence="1">JCM 4637</strain>
    </source>
</reference>
<comment type="caution">
    <text evidence="1">The sequence shown here is derived from an EMBL/GenBank/DDBJ whole genome shotgun (WGS) entry which is preliminary data.</text>
</comment>
<dbReference type="AlphaFoldDB" id="A0A918WTU0"/>
<evidence type="ECO:0000313" key="2">
    <source>
        <dbReference type="Proteomes" id="UP000638353"/>
    </source>
</evidence>
<dbReference type="EMBL" id="BMVC01000001">
    <property type="protein sequence ID" value="GHC80549.1"/>
    <property type="molecule type" value="Genomic_DNA"/>
</dbReference>
<proteinExistence type="predicted"/>
<dbReference type="InterPro" id="IPR037883">
    <property type="entry name" value="Knr4/Smi1-like_sf"/>
</dbReference>
<dbReference type="SUPFAM" id="SSF160631">
    <property type="entry name" value="SMI1/KNR4-like"/>
    <property type="match status" value="1"/>
</dbReference>
<protein>
    <recommendedName>
        <fullName evidence="3">SMI1/KNR4 family protein</fullName>
    </recommendedName>
</protein>
<dbReference type="Proteomes" id="UP000638353">
    <property type="component" value="Unassembled WGS sequence"/>
</dbReference>
<gene>
    <name evidence="1" type="ORF">GCM10010334_07670</name>
</gene>
<dbReference type="RefSeq" id="WP_189821206.1">
    <property type="nucleotide sequence ID" value="NZ_BMVC01000001.1"/>
</dbReference>
<evidence type="ECO:0000313" key="1">
    <source>
        <dbReference type="EMBL" id="GHC80549.1"/>
    </source>
</evidence>
<sequence length="265" mass="29197">MNMRRDEAYEAVMGMVFPESGEEPLVCGESGHGAGHVCIPLAADVAPDEDWFDLGGASAGVRGLPEALGGETVEWVVAWPWSARWVGVGRTGGVRPVLAVLERTTPDLAALPSDATWLDALVAVTGWEATGVRAPEVEWGLLERGLGMRLPQEYKALVETFGPGRFDSFLDLTPPQDLHPSTWPGDGHDRLVWASNEHRDTFYWLMDGPDPERWPVCGEADTGRAVRFDCGPAEVIFRYLVDPDFPFRIPTGFRAQWFDAWGCEE</sequence>
<evidence type="ECO:0008006" key="3">
    <source>
        <dbReference type="Google" id="ProtNLM"/>
    </source>
</evidence>
<reference evidence="1" key="1">
    <citation type="journal article" date="2014" name="Int. J. Syst. Evol. Microbiol.">
        <title>Complete genome sequence of Corynebacterium casei LMG S-19264T (=DSM 44701T), isolated from a smear-ripened cheese.</title>
        <authorList>
            <consortium name="US DOE Joint Genome Institute (JGI-PGF)"/>
            <person name="Walter F."/>
            <person name="Albersmeier A."/>
            <person name="Kalinowski J."/>
            <person name="Ruckert C."/>
        </authorList>
    </citation>
    <scope>NUCLEOTIDE SEQUENCE</scope>
    <source>
        <strain evidence="1">JCM 4637</strain>
    </source>
</reference>